<dbReference type="PANTHER" id="PTHR36091">
    <property type="entry name" value="ALTERED INHERITANCE OF MITOCHONDRIA PROTEIN 9, MITOCHONDRIAL"/>
    <property type="match status" value="1"/>
</dbReference>
<comment type="subcellular location">
    <subcellularLocation>
        <location evidence="1">Mitochondrion</location>
    </subcellularLocation>
</comment>
<evidence type="ECO:0000256" key="1">
    <source>
        <dbReference type="ARBA" id="ARBA00004173"/>
    </source>
</evidence>
<evidence type="ECO:0000256" key="4">
    <source>
        <dbReference type="ARBA" id="ARBA00022946"/>
    </source>
</evidence>
<dbReference type="SUPFAM" id="SSF56112">
    <property type="entry name" value="Protein kinase-like (PK-like)"/>
    <property type="match status" value="1"/>
</dbReference>
<dbReference type="PANTHER" id="PTHR36091:SF1">
    <property type="entry name" value="ALTERED INHERITANCE OF MITOCHONDRIA PROTEIN 9, MITOCHONDRIAL"/>
    <property type="match status" value="1"/>
</dbReference>
<dbReference type="Pfam" id="PF01636">
    <property type="entry name" value="APH"/>
    <property type="match status" value="1"/>
</dbReference>
<dbReference type="InterPro" id="IPR002575">
    <property type="entry name" value="Aminoglycoside_PTrfase"/>
</dbReference>
<dbReference type="GO" id="GO:0005739">
    <property type="term" value="C:mitochondrion"/>
    <property type="evidence" value="ECO:0007669"/>
    <property type="project" value="UniProtKB-SubCell"/>
</dbReference>
<dbReference type="InterPro" id="IPR011009">
    <property type="entry name" value="Kinase-like_dom_sf"/>
</dbReference>
<evidence type="ECO:0000259" key="8">
    <source>
        <dbReference type="Pfam" id="PF01636"/>
    </source>
</evidence>
<organism evidence="9 10">
    <name type="scientific">Lasiosphaeria miniovina</name>
    <dbReference type="NCBI Taxonomy" id="1954250"/>
    <lineage>
        <taxon>Eukaryota</taxon>
        <taxon>Fungi</taxon>
        <taxon>Dikarya</taxon>
        <taxon>Ascomycota</taxon>
        <taxon>Pezizomycotina</taxon>
        <taxon>Sordariomycetes</taxon>
        <taxon>Sordariomycetidae</taxon>
        <taxon>Sordariales</taxon>
        <taxon>Lasiosphaeriaceae</taxon>
        <taxon>Lasiosphaeria</taxon>
    </lineage>
</organism>
<reference evidence="9" key="1">
    <citation type="submission" date="2023-06" db="EMBL/GenBank/DDBJ databases">
        <title>Genome-scale phylogeny and comparative genomics of the fungal order Sordariales.</title>
        <authorList>
            <consortium name="Lawrence Berkeley National Laboratory"/>
            <person name="Hensen N."/>
            <person name="Bonometti L."/>
            <person name="Westerberg I."/>
            <person name="Brannstrom I.O."/>
            <person name="Guillou S."/>
            <person name="Cros-Aarteil S."/>
            <person name="Calhoun S."/>
            <person name="Haridas S."/>
            <person name="Kuo A."/>
            <person name="Mondo S."/>
            <person name="Pangilinan J."/>
            <person name="Riley R."/>
            <person name="LaButti K."/>
            <person name="Andreopoulos B."/>
            <person name="Lipzen A."/>
            <person name="Chen C."/>
            <person name="Yanf M."/>
            <person name="Daum C."/>
            <person name="Ng V."/>
            <person name="Clum A."/>
            <person name="Steindorff A."/>
            <person name="Ohm R."/>
            <person name="Martin F."/>
            <person name="Silar P."/>
            <person name="Natvig D."/>
            <person name="Lalanne C."/>
            <person name="Gautier V."/>
            <person name="Ament-velasquez S.L."/>
            <person name="Kruys A."/>
            <person name="Hutchinson M.I."/>
            <person name="Powell A.J."/>
            <person name="Barry K."/>
            <person name="Miller A.N."/>
            <person name="Grigoriev I.V."/>
            <person name="Debuchy R."/>
            <person name="Gladieux P."/>
            <person name="Thoren M.H."/>
            <person name="Johannesson H."/>
        </authorList>
    </citation>
    <scope>NUCLEOTIDE SEQUENCE</scope>
    <source>
        <strain evidence="9">SMH2392-1A</strain>
    </source>
</reference>
<sequence length="546" mass="60288">MSSTARSRSADAAPKSPNWNNDSSLFTYTRGRFVFDEARQIQQRTIRFDMNQLAQIAASSIGADHCIAVTKCPDGMYTKAYILRMNDGREVIAKVPNPNAGVPHYTTASEVATIDFMRDVLRTPAPKVHAWSSRADDNSVGAEYIIMEKAAGEPLDKFWDHMSLSDKLDVLTQVLSYYKSWLDFPFPGYGSLYYESDAGPSSLAVPISGGGPPCKRFVIGPATGRDWYDAERSSLECDRGPWTSALAYRTAISARERVAIDRLPPAKQMLMVTGPSPELYTPTPAKKISALAAFDRLLPRVLSTTNPLLVAPHLWHDDLHGENIFVDPSNPTRITAVIDWQGVQVAPLFDHHAVRPAFLDYLFDSASASGNDAAGDDDADLPPAAPDTSGMSDSDRAAALKAYFDSALCIAWRLLVRNKAPALYDLEKFQDSTEGNTLNAARRVYEYGESLLAGLMLDLELPKDSDDGETTVIRSEMDAESSGINLMSQLQQQMGDDWPDKGLTVERDYNKIKAALTQAREVLVETAYGEDEAKKEEFRKSWPFDN</sequence>
<dbReference type="Gene3D" id="3.90.1200.10">
    <property type="match status" value="1"/>
</dbReference>
<protein>
    <recommendedName>
        <fullName evidence="3">Altered inheritance of mitochondria protein 9, mitochondrial</fullName>
    </recommendedName>
    <alternativeName>
        <fullName evidence="6">Found in mitochondrial proteome protein 29</fullName>
    </alternativeName>
</protein>
<evidence type="ECO:0000256" key="5">
    <source>
        <dbReference type="ARBA" id="ARBA00023128"/>
    </source>
</evidence>
<evidence type="ECO:0000256" key="2">
    <source>
        <dbReference type="ARBA" id="ARBA00005543"/>
    </source>
</evidence>
<evidence type="ECO:0000256" key="7">
    <source>
        <dbReference type="SAM" id="MobiDB-lite"/>
    </source>
</evidence>
<dbReference type="EMBL" id="JAUIRO010000007">
    <property type="protein sequence ID" value="KAK0707060.1"/>
    <property type="molecule type" value="Genomic_DNA"/>
</dbReference>
<evidence type="ECO:0000313" key="9">
    <source>
        <dbReference type="EMBL" id="KAK0707060.1"/>
    </source>
</evidence>
<comment type="caution">
    <text evidence="9">The sequence shown here is derived from an EMBL/GenBank/DDBJ whole genome shotgun (WGS) entry which is preliminary data.</text>
</comment>
<keyword evidence="4" id="KW-0809">Transit peptide</keyword>
<feature type="domain" description="Aminoglycoside phosphotransferase" evidence="8">
    <location>
        <begin position="75"/>
        <end position="347"/>
    </location>
</feature>
<proteinExistence type="inferred from homology"/>
<comment type="similarity">
    <text evidence="2">Belongs to the AIM9 family.</text>
</comment>
<evidence type="ECO:0000256" key="3">
    <source>
        <dbReference type="ARBA" id="ARBA00016197"/>
    </source>
</evidence>
<gene>
    <name evidence="9" type="ORF">B0T26DRAFT_656657</name>
</gene>
<dbReference type="GeneID" id="85321999"/>
<keyword evidence="10" id="KW-1185">Reference proteome</keyword>
<feature type="region of interest" description="Disordered" evidence="7">
    <location>
        <begin position="372"/>
        <end position="392"/>
    </location>
</feature>
<dbReference type="InterPro" id="IPR051035">
    <property type="entry name" value="Mito_inheritance_9"/>
</dbReference>
<dbReference type="AlphaFoldDB" id="A0AA40DKZ5"/>
<dbReference type="RefSeq" id="XP_060292154.1">
    <property type="nucleotide sequence ID" value="XM_060438729.1"/>
</dbReference>
<accession>A0AA40DKZ5</accession>
<dbReference type="Proteomes" id="UP001172101">
    <property type="component" value="Unassembled WGS sequence"/>
</dbReference>
<evidence type="ECO:0000256" key="6">
    <source>
        <dbReference type="ARBA" id="ARBA00031849"/>
    </source>
</evidence>
<evidence type="ECO:0000313" key="10">
    <source>
        <dbReference type="Proteomes" id="UP001172101"/>
    </source>
</evidence>
<name>A0AA40DKZ5_9PEZI</name>
<keyword evidence="5" id="KW-0496">Mitochondrion</keyword>